<dbReference type="Pfam" id="PF00990">
    <property type="entry name" value="GGDEF"/>
    <property type="match status" value="1"/>
</dbReference>
<dbReference type="GO" id="GO:0052621">
    <property type="term" value="F:diguanylate cyclase activity"/>
    <property type="evidence" value="ECO:0007669"/>
    <property type="project" value="UniProtKB-EC"/>
</dbReference>
<evidence type="ECO:0000256" key="4">
    <source>
        <dbReference type="SAM" id="Phobius"/>
    </source>
</evidence>
<dbReference type="InterPro" id="IPR000160">
    <property type="entry name" value="GGDEF_dom"/>
</dbReference>
<dbReference type="NCBIfam" id="TIGR00254">
    <property type="entry name" value="GGDEF"/>
    <property type="match status" value="1"/>
</dbReference>
<evidence type="ECO:0000313" key="8">
    <source>
        <dbReference type="Proteomes" id="UP000252558"/>
    </source>
</evidence>
<dbReference type="InterPro" id="IPR029787">
    <property type="entry name" value="Nucleotide_cyclase"/>
</dbReference>
<keyword evidence="4" id="KW-0472">Membrane</keyword>
<gene>
    <name evidence="7" type="ORF">DU002_04615</name>
</gene>
<keyword evidence="4" id="KW-0812">Transmembrane</keyword>
<dbReference type="InterPro" id="IPR050469">
    <property type="entry name" value="Diguanylate_Cyclase"/>
</dbReference>
<feature type="signal peptide" evidence="5">
    <location>
        <begin position="1"/>
        <end position="32"/>
    </location>
</feature>
<dbReference type="PANTHER" id="PTHR45138">
    <property type="entry name" value="REGULATORY COMPONENTS OF SENSORY TRANSDUCTION SYSTEM"/>
    <property type="match status" value="1"/>
</dbReference>
<organism evidence="7 8">
    <name type="scientific">Corallincola holothuriorum</name>
    <dbReference type="NCBI Taxonomy" id="2282215"/>
    <lineage>
        <taxon>Bacteria</taxon>
        <taxon>Pseudomonadati</taxon>
        <taxon>Pseudomonadota</taxon>
        <taxon>Gammaproteobacteria</taxon>
        <taxon>Alteromonadales</taxon>
        <taxon>Psychromonadaceae</taxon>
        <taxon>Corallincola</taxon>
    </lineage>
</organism>
<dbReference type="CDD" id="cd01949">
    <property type="entry name" value="GGDEF"/>
    <property type="match status" value="1"/>
</dbReference>
<dbReference type="EMBL" id="QPID01000002">
    <property type="protein sequence ID" value="RCU51757.1"/>
    <property type="molecule type" value="Genomic_DNA"/>
</dbReference>
<comment type="catalytic activity">
    <reaction evidence="2">
        <text>2 GTP = 3',3'-c-di-GMP + 2 diphosphate</text>
        <dbReference type="Rhea" id="RHEA:24898"/>
        <dbReference type="ChEBI" id="CHEBI:33019"/>
        <dbReference type="ChEBI" id="CHEBI:37565"/>
        <dbReference type="ChEBI" id="CHEBI:58805"/>
        <dbReference type="EC" id="2.7.7.65"/>
    </reaction>
</comment>
<dbReference type="InterPro" id="IPR011990">
    <property type="entry name" value="TPR-like_helical_dom_sf"/>
</dbReference>
<dbReference type="Proteomes" id="UP000252558">
    <property type="component" value="Unassembled WGS sequence"/>
</dbReference>
<dbReference type="EC" id="2.7.7.65" evidence="1"/>
<evidence type="ECO:0000313" key="7">
    <source>
        <dbReference type="EMBL" id="RCU51757.1"/>
    </source>
</evidence>
<feature type="coiled-coil region" evidence="3">
    <location>
        <begin position="406"/>
        <end position="433"/>
    </location>
</feature>
<dbReference type="PROSITE" id="PS50887">
    <property type="entry name" value="GGDEF"/>
    <property type="match status" value="1"/>
</dbReference>
<feature type="transmembrane region" description="Helical" evidence="4">
    <location>
        <begin position="435"/>
        <end position="455"/>
    </location>
</feature>
<dbReference type="InterPro" id="IPR019734">
    <property type="entry name" value="TPR_rpt"/>
</dbReference>
<keyword evidence="5" id="KW-0732">Signal</keyword>
<evidence type="ECO:0000256" key="1">
    <source>
        <dbReference type="ARBA" id="ARBA00012528"/>
    </source>
</evidence>
<dbReference type="SMART" id="SM00028">
    <property type="entry name" value="TPR"/>
    <property type="match status" value="6"/>
</dbReference>
<comment type="caution">
    <text evidence="7">The sequence shown here is derived from an EMBL/GenBank/DDBJ whole genome shotgun (WGS) entry which is preliminary data.</text>
</comment>
<feature type="chain" id="PRO_5017033612" description="diguanylate cyclase" evidence="5">
    <location>
        <begin position="33"/>
        <end position="638"/>
    </location>
</feature>
<dbReference type="SUPFAM" id="SSF55073">
    <property type="entry name" value="Nucleotide cyclase"/>
    <property type="match status" value="1"/>
</dbReference>
<dbReference type="InterPro" id="IPR043128">
    <property type="entry name" value="Rev_trsase/Diguanyl_cyclase"/>
</dbReference>
<dbReference type="SUPFAM" id="SSF48452">
    <property type="entry name" value="TPR-like"/>
    <property type="match status" value="1"/>
</dbReference>
<dbReference type="AlphaFoldDB" id="A0A368NMG1"/>
<dbReference type="Gene3D" id="3.30.70.270">
    <property type="match status" value="1"/>
</dbReference>
<reference evidence="7 8" key="1">
    <citation type="submission" date="2018-07" db="EMBL/GenBank/DDBJ databases">
        <title>Corallincola holothuriorum sp. nov., a new facultative anaerobe isolated from sea cucumber Apostichopus japonicus.</title>
        <authorList>
            <person name="Xia H."/>
        </authorList>
    </citation>
    <scope>NUCLEOTIDE SEQUENCE [LARGE SCALE GENOMIC DNA]</scope>
    <source>
        <strain evidence="7 8">C4</strain>
    </source>
</reference>
<sequence>MLKTLMDHCLTIFTFIGRLSCLLLLCSSFAQAMSSEEWQRYEDLVYQSPPDAVRELATALNERQHDAESFAFLSALLTDAYSGIRNWDEAERVARLALTRLPDTPSEARAHLLTGLAYTLLSRSQYAEARELYGSAITYAEMASNADIGAEAHMGMANLLSTLEQNEGALEHIRIAHDFARESGDSRLLAAVTNEMATIYSYMARHQTAIKYYLQAYELSATHGDPVEMAVSLYNLASAYQADEQYQNAIANFELSFEAAQTVGLKEDMAYAQMGLANGWLALKRYSKAERAFLKAERMLSDTGDPAFEVQLYMTGTEISLGLAKVEQADVRIQHVLTVLNKHNDLEQTWMSQQSQRLNANVLAARGSYTEAYLKLNQYVEQLREFYHTEQRRREALLRVAFDVDRQALENVLLEQETELRQLALEQSQASERRWFIWSAVFLVMSLALAVSLYWQWLAHTKLKRITNTDPLTQLFNRRYMLNTLGKWLKPKGMRLPSVFSLVEFELQGFGVLTDRYGHQLADDLLVQIAAAEKQVLRGNDLFGRIGGERFLILLPDTDDVRAWRACERMREAIVHVFSSRIEDLDFLSCRFGVATFTGDDSSVEQLLLRAHESMLRDLPKKSDLALDEAGELAADLP</sequence>
<accession>A0A368NMG1</accession>
<protein>
    <recommendedName>
        <fullName evidence="1">diguanylate cyclase</fullName>
        <ecNumber evidence="1">2.7.7.65</ecNumber>
    </recommendedName>
</protein>
<evidence type="ECO:0000256" key="5">
    <source>
        <dbReference type="SAM" id="SignalP"/>
    </source>
</evidence>
<feature type="domain" description="GGDEF" evidence="6">
    <location>
        <begin position="498"/>
        <end position="630"/>
    </location>
</feature>
<evidence type="ECO:0000256" key="2">
    <source>
        <dbReference type="ARBA" id="ARBA00034247"/>
    </source>
</evidence>
<dbReference type="Gene3D" id="1.25.40.10">
    <property type="entry name" value="Tetratricopeptide repeat domain"/>
    <property type="match status" value="2"/>
</dbReference>
<evidence type="ECO:0000259" key="6">
    <source>
        <dbReference type="PROSITE" id="PS50887"/>
    </source>
</evidence>
<evidence type="ECO:0000256" key="3">
    <source>
        <dbReference type="SAM" id="Coils"/>
    </source>
</evidence>
<dbReference type="SMART" id="SM00267">
    <property type="entry name" value="GGDEF"/>
    <property type="match status" value="1"/>
</dbReference>
<proteinExistence type="predicted"/>
<name>A0A368NMG1_9GAMM</name>
<keyword evidence="3" id="KW-0175">Coiled coil</keyword>
<dbReference type="PANTHER" id="PTHR45138:SF9">
    <property type="entry name" value="DIGUANYLATE CYCLASE DGCM-RELATED"/>
    <property type="match status" value="1"/>
</dbReference>
<keyword evidence="4" id="KW-1133">Transmembrane helix</keyword>
<keyword evidence="8" id="KW-1185">Reference proteome</keyword>